<keyword evidence="9" id="KW-1278">Translocase</keyword>
<accession>A0A2W4DW72</accession>
<dbReference type="PROSITE" id="PS00211">
    <property type="entry name" value="ABC_TRANSPORTER_1"/>
    <property type="match status" value="1"/>
</dbReference>
<keyword evidence="5" id="KW-0762">Sugar transport</keyword>
<dbReference type="Pfam" id="PF00005">
    <property type="entry name" value="ABC_tran"/>
    <property type="match status" value="2"/>
</dbReference>
<name>A0A2W4DW72_9HYPH</name>
<dbReference type="FunFam" id="3.40.50.300:FF:000127">
    <property type="entry name" value="Ribose import ATP-binding protein RbsA"/>
    <property type="match status" value="1"/>
</dbReference>
<evidence type="ECO:0000313" key="12">
    <source>
        <dbReference type="EMBL" id="PZM08206.1"/>
    </source>
</evidence>
<dbReference type="SMART" id="SM00382">
    <property type="entry name" value="AAA"/>
    <property type="match status" value="2"/>
</dbReference>
<reference evidence="12 13" key="1">
    <citation type="journal article" date="2018" name="Sci. Rep.">
        <title>Rhizobium tumorigenes sp. nov., a novel plant tumorigenic bacterium isolated from cane gall tumors on thornless blackberry.</title>
        <authorList>
            <person name="Kuzmanovi N."/>
            <person name="Smalla K."/>
            <person name="Gronow S."/>
            <person name="PuBawska J."/>
        </authorList>
    </citation>
    <scope>NUCLEOTIDE SEQUENCE [LARGE SCALE GENOMIC DNA]</scope>
    <source>
        <strain evidence="12 13">CCBAU 85046</strain>
    </source>
</reference>
<evidence type="ECO:0000256" key="8">
    <source>
        <dbReference type="ARBA" id="ARBA00022840"/>
    </source>
</evidence>
<dbReference type="GO" id="GO:0005524">
    <property type="term" value="F:ATP binding"/>
    <property type="evidence" value="ECO:0007669"/>
    <property type="project" value="UniProtKB-KW"/>
</dbReference>
<feature type="domain" description="ABC transporter" evidence="11">
    <location>
        <begin position="252"/>
        <end position="495"/>
    </location>
</feature>
<evidence type="ECO:0000256" key="6">
    <source>
        <dbReference type="ARBA" id="ARBA00022737"/>
    </source>
</evidence>
<dbReference type="CDD" id="cd03216">
    <property type="entry name" value="ABC_Carb_Monos_I"/>
    <property type="match status" value="1"/>
</dbReference>
<keyword evidence="13" id="KW-1185">Reference proteome</keyword>
<organism evidence="12 13">
    <name type="scientific">Rhizobium tubonense</name>
    <dbReference type="NCBI Taxonomy" id="484088"/>
    <lineage>
        <taxon>Bacteria</taxon>
        <taxon>Pseudomonadati</taxon>
        <taxon>Pseudomonadota</taxon>
        <taxon>Alphaproteobacteria</taxon>
        <taxon>Hyphomicrobiales</taxon>
        <taxon>Rhizobiaceae</taxon>
        <taxon>Rhizobium/Agrobacterium group</taxon>
        <taxon>Rhizobium</taxon>
    </lineage>
</organism>
<protein>
    <submittedName>
        <fullName evidence="12">Sugar ABC transporter ATP-binding protein</fullName>
    </submittedName>
</protein>
<comment type="subcellular location">
    <subcellularLocation>
        <location evidence="1">Cell membrane</location>
        <topology evidence="1">Peripheral membrane protein</topology>
    </subcellularLocation>
</comment>
<dbReference type="InterPro" id="IPR050107">
    <property type="entry name" value="ABC_carbohydrate_import_ATPase"/>
</dbReference>
<evidence type="ECO:0000259" key="11">
    <source>
        <dbReference type="PROSITE" id="PS50893"/>
    </source>
</evidence>
<keyword evidence="3" id="KW-0813">Transport</keyword>
<evidence type="ECO:0000256" key="4">
    <source>
        <dbReference type="ARBA" id="ARBA00022475"/>
    </source>
</evidence>
<evidence type="ECO:0000256" key="7">
    <source>
        <dbReference type="ARBA" id="ARBA00022741"/>
    </source>
</evidence>
<keyword evidence="4" id="KW-1003">Cell membrane</keyword>
<keyword evidence="6" id="KW-0677">Repeat</keyword>
<dbReference type="GO" id="GO:0016887">
    <property type="term" value="F:ATP hydrolysis activity"/>
    <property type="evidence" value="ECO:0007669"/>
    <property type="project" value="InterPro"/>
</dbReference>
<dbReference type="EMBL" id="PCDP01000075">
    <property type="protein sequence ID" value="PZM08206.1"/>
    <property type="molecule type" value="Genomic_DNA"/>
</dbReference>
<evidence type="ECO:0000313" key="13">
    <source>
        <dbReference type="Proteomes" id="UP000248925"/>
    </source>
</evidence>
<comment type="similarity">
    <text evidence="2">Belongs to the ABC transporter superfamily.</text>
</comment>
<dbReference type="CDD" id="cd03215">
    <property type="entry name" value="ABC_Carb_Monos_II"/>
    <property type="match status" value="1"/>
</dbReference>
<keyword evidence="8 12" id="KW-0067">ATP-binding</keyword>
<dbReference type="PROSITE" id="PS50893">
    <property type="entry name" value="ABC_TRANSPORTER_2"/>
    <property type="match status" value="2"/>
</dbReference>
<evidence type="ECO:0000256" key="2">
    <source>
        <dbReference type="ARBA" id="ARBA00005417"/>
    </source>
</evidence>
<proteinExistence type="inferred from homology"/>
<dbReference type="PANTHER" id="PTHR43790:SF9">
    <property type="entry name" value="GALACTOFURANOSE TRANSPORTER ATP-BINDING PROTEIN YTFR"/>
    <property type="match status" value="1"/>
</dbReference>
<evidence type="ECO:0000256" key="5">
    <source>
        <dbReference type="ARBA" id="ARBA00022597"/>
    </source>
</evidence>
<dbReference type="AlphaFoldDB" id="A0A2W4DW72"/>
<dbReference type="GO" id="GO:0005886">
    <property type="term" value="C:plasma membrane"/>
    <property type="evidence" value="ECO:0007669"/>
    <property type="project" value="UniProtKB-SubCell"/>
</dbReference>
<dbReference type="InterPro" id="IPR017871">
    <property type="entry name" value="ABC_transporter-like_CS"/>
</dbReference>
<dbReference type="SUPFAM" id="SSF52540">
    <property type="entry name" value="P-loop containing nucleoside triphosphate hydrolases"/>
    <property type="match status" value="2"/>
</dbReference>
<evidence type="ECO:0000256" key="3">
    <source>
        <dbReference type="ARBA" id="ARBA00022448"/>
    </source>
</evidence>
<gene>
    <name evidence="12" type="ORF">CPY51_29660</name>
</gene>
<evidence type="ECO:0000256" key="1">
    <source>
        <dbReference type="ARBA" id="ARBA00004202"/>
    </source>
</evidence>
<dbReference type="OrthoDB" id="9805029at2"/>
<dbReference type="PANTHER" id="PTHR43790">
    <property type="entry name" value="CARBOHYDRATE TRANSPORT ATP-BINDING PROTEIN MG119-RELATED"/>
    <property type="match status" value="1"/>
</dbReference>
<keyword evidence="10" id="KW-0472">Membrane</keyword>
<evidence type="ECO:0000256" key="9">
    <source>
        <dbReference type="ARBA" id="ARBA00022967"/>
    </source>
</evidence>
<comment type="caution">
    <text evidence="12">The sequence shown here is derived from an EMBL/GenBank/DDBJ whole genome shotgun (WGS) entry which is preliminary data.</text>
</comment>
<evidence type="ECO:0000256" key="10">
    <source>
        <dbReference type="ARBA" id="ARBA00023136"/>
    </source>
</evidence>
<dbReference type="InterPro" id="IPR003593">
    <property type="entry name" value="AAA+_ATPase"/>
</dbReference>
<dbReference type="InterPro" id="IPR027417">
    <property type="entry name" value="P-loop_NTPase"/>
</dbReference>
<dbReference type="Proteomes" id="UP000248925">
    <property type="component" value="Unassembled WGS sequence"/>
</dbReference>
<dbReference type="InterPro" id="IPR003439">
    <property type="entry name" value="ABC_transporter-like_ATP-bd"/>
</dbReference>
<sequence length="509" mass="54559">MSGVEKRFGGVVALSGADLEIGHGEVHALVGENGAGKSTLIKVLTGYHRRDAGQFTFLGQPFDVADPKMAQARGIATIYQEINLVGFRSVAENVCLGRPFGRFGFINWTALNAEAERLLGRLNLSIDVRRPLEDFSIATQQMVAIARTLGFSSRLVIMDEPTSSLNDREVEVLFNVIRQLKSEGVSVVFVSHKLDELYAICDRVTILRDGRTVKTAAMSEISKLELVAAMLGKDLGRIEKSGVTGFGSKSTGQHEPLLAAQGLAHRPRVHDVSFSVGKGEIVGISGLLGAGRTETTRLVFGMDKPESGSFAYKGTAFAPVSPKDAIAAGIGYCTEDRKGEGIIPLLSVRENLTLALLPMLTKNGIVDEAKQKQVVDRFIKRFGIKCSSPEQPIRELSGGNQQKVLLARWLALDPELLILDEPTRGIDVGAKAEIQALIRELAEKGLGVLMVSSEIEEIVEGSDKAYILRDGRTVATLKGDGLTADAMLGAMAHGADPASPSEVAQGTGR</sequence>
<dbReference type="Gene3D" id="3.40.50.300">
    <property type="entry name" value="P-loop containing nucleotide triphosphate hydrolases"/>
    <property type="match status" value="2"/>
</dbReference>
<feature type="domain" description="ABC transporter" evidence="11">
    <location>
        <begin position="1"/>
        <end position="234"/>
    </location>
</feature>
<keyword evidence="7" id="KW-0547">Nucleotide-binding</keyword>